<gene>
    <name evidence="2" type="ORF">BACCIP111895_01866</name>
</gene>
<comment type="caution">
    <text evidence="2">The sequence shown here is derived from an EMBL/GenBank/DDBJ whole genome shotgun (WGS) entry which is preliminary data.</text>
</comment>
<evidence type="ECO:0000256" key="1">
    <source>
        <dbReference type="SAM" id="Phobius"/>
    </source>
</evidence>
<keyword evidence="3" id="KW-1185">Reference proteome</keyword>
<dbReference type="EMBL" id="CALBWS010000009">
    <property type="protein sequence ID" value="CAH2714690.1"/>
    <property type="molecule type" value="Genomic_DNA"/>
</dbReference>
<keyword evidence="1" id="KW-0472">Membrane</keyword>
<reference evidence="2" key="1">
    <citation type="submission" date="2022-04" db="EMBL/GenBank/DDBJ databases">
        <authorList>
            <person name="Criscuolo A."/>
        </authorList>
    </citation>
    <scope>NUCLEOTIDE SEQUENCE</scope>
    <source>
        <strain evidence="2">CIP111895</strain>
    </source>
</reference>
<keyword evidence="1" id="KW-0812">Transmembrane</keyword>
<accession>A0ABM9EPZ7</accession>
<evidence type="ECO:0000313" key="2">
    <source>
        <dbReference type="EMBL" id="CAH2714690.1"/>
    </source>
</evidence>
<keyword evidence="1" id="KW-1133">Transmembrane helix</keyword>
<dbReference type="Proteomes" id="UP000838308">
    <property type="component" value="Unassembled WGS sequence"/>
</dbReference>
<evidence type="ECO:0000313" key="3">
    <source>
        <dbReference type="Proteomes" id="UP000838308"/>
    </source>
</evidence>
<sequence>MGHFSTNAFRVLFSAFLKILAVTFTIDIFVVSLKVA</sequence>
<organism evidence="2 3">
    <name type="scientific">Neobacillus rhizosphaerae</name>
    <dbReference type="NCBI Taxonomy" id="2880965"/>
    <lineage>
        <taxon>Bacteria</taxon>
        <taxon>Bacillati</taxon>
        <taxon>Bacillota</taxon>
        <taxon>Bacilli</taxon>
        <taxon>Bacillales</taxon>
        <taxon>Bacillaceae</taxon>
        <taxon>Neobacillus</taxon>
    </lineage>
</organism>
<protein>
    <submittedName>
        <fullName evidence="2">Uncharacterized protein</fullName>
    </submittedName>
</protein>
<feature type="transmembrane region" description="Helical" evidence="1">
    <location>
        <begin position="12"/>
        <end position="33"/>
    </location>
</feature>
<proteinExistence type="predicted"/>
<name>A0ABM9EPZ7_9BACI</name>